<sequence>MNLFEVSNFYLGRIVGGDQQTAPKNENSVLPGSRIKVLLLDEYTTPIISLNSTQSELLQHEIYLINRIDNFNRDKMRHLKCICFLKPTEESINYLLDELRNPKYSSYELYFNNFVTKTQLERLAESDDLEVVTKVEENFQDYLTINNDLFSLELKSPSHRIYGDSLNSWHGAAFNRTVEGLTSLLLSLKVRPVIRYEANSKMAAKLSKELMYGIEKTNASLFDFKMKDSPPLLLILDRKNDPITPLLVPWTFQSMVHELIGIENNTVDLSNTPGITDELKKIVLSAKQDPFYEESMFLNFGDLSDKIKDYVFQYRNKTKTNRTLDTIEDMKRFIEEFPEFKKLSGNVSKHMTLASELDRRINKLRLWEVSELEQNISSHDQHNLDLSEIEKLLLNKPEATGKPPSPPISEDSKVRLVALYALRYETNSNNQTNRLKEILKQQGVPLYKINVIDYLLRLCGVSQRLDDEQTIFDKATSNLITGFKTNHQTNNIYMQHIPRLETILSKAARGKLSEKNYPILSPYQGVYANLATEKAQDIIVFIVGGATYEEARIVADLNQINKNVRIILGGTAIHNTETFINEIEDAGSRWPKTTPGERLHSRVN</sequence>
<dbReference type="Gene3D" id="3.40.50.1910">
    <property type="match status" value="1"/>
</dbReference>
<dbReference type="PANTHER" id="PTHR11679">
    <property type="entry name" value="VESICLE PROTEIN SORTING-ASSOCIATED"/>
    <property type="match status" value="1"/>
</dbReference>
<comment type="similarity">
    <text evidence="1">Belongs to the STXBP/unc-18/SEC1 family.</text>
</comment>
<keyword evidence="3" id="KW-1185">Reference proteome</keyword>
<name>A0A1E3PAP3_WICAA</name>
<dbReference type="Proteomes" id="UP000094112">
    <property type="component" value="Unassembled WGS sequence"/>
</dbReference>
<dbReference type="InterPro" id="IPR001619">
    <property type="entry name" value="Sec1-like"/>
</dbReference>
<dbReference type="GO" id="GO:0016192">
    <property type="term" value="P:vesicle-mediated transport"/>
    <property type="evidence" value="ECO:0007669"/>
    <property type="project" value="InterPro"/>
</dbReference>
<dbReference type="SUPFAM" id="SSF56815">
    <property type="entry name" value="Sec1/munc18-like (SM) proteins"/>
    <property type="match status" value="1"/>
</dbReference>
<dbReference type="InterPro" id="IPR043127">
    <property type="entry name" value="Sec-1-like_dom3a"/>
</dbReference>
<dbReference type="PIRSF" id="PIRSF005715">
    <property type="entry name" value="VPS45_Sec1"/>
    <property type="match status" value="1"/>
</dbReference>
<dbReference type="InterPro" id="IPR036045">
    <property type="entry name" value="Sec1-like_sf"/>
</dbReference>
<organism evidence="2 3">
    <name type="scientific">Wickerhamomyces anomalus (strain ATCC 58044 / CBS 1984 / NCYC 433 / NRRL Y-366-8)</name>
    <name type="common">Yeast</name>
    <name type="synonym">Hansenula anomala</name>
    <dbReference type="NCBI Taxonomy" id="683960"/>
    <lineage>
        <taxon>Eukaryota</taxon>
        <taxon>Fungi</taxon>
        <taxon>Dikarya</taxon>
        <taxon>Ascomycota</taxon>
        <taxon>Saccharomycotina</taxon>
        <taxon>Saccharomycetes</taxon>
        <taxon>Phaffomycetales</taxon>
        <taxon>Wickerhamomycetaceae</taxon>
        <taxon>Wickerhamomyces</taxon>
    </lineage>
</organism>
<evidence type="ECO:0000256" key="1">
    <source>
        <dbReference type="ARBA" id="ARBA00009884"/>
    </source>
</evidence>
<dbReference type="Gene3D" id="3.90.830.10">
    <property type="entry name" value="Syntaxin Binding Protein 1, Chain A, domain 2"/>
    <property type="match status" value="1"/>
</dbReference>
<dbReference type="RefSeq" id="XP_019041692.1">
    <property type="nucleotide sequence ID" value="XM_019185390.1"/>
</dbReference>
<evidence type="ECO:0000313" key="3">
    <source>
        <dbReference type="Proteomes" id="UP000094112"/>
    </source>
</evidence>
<dbReference type="EMBL" id="KV454208">
    <property type="protein sequence ID" value="ODQ62485.1"/>
    <property type="molecule type" value="Genomic_DNA"/>
</dbReference>
<dbReference type="Gene3D" id="1.25.40.60">
    <property type="match status" value="1"/>
</dbReference>
<evidence type="ECO:0000313" key="2">
    <source>
        <dbReference type="EMBL" id="ODQ62485.1"/>
    </source>
</evidence>
<dbReference type="Pfam" id="PF00995">
    <property type="entry name" value="Sec1"/>
    <property type="match status" value="1"/>
</dbReference>
<dbReference type="InterPro" id="IPR027482">
    <property type="entry name" value="Sec1-like_dom2"/>
</dbReference>
<dbReference type="STRING" id="683960.A0A1E3PAP3"/>
<proteinExistence type="inferred from homology"/>
<dbReference type="AlphaFoldDB" id="A0A1E3PAP3"/>
<dbReference type="Gene3D" id="3.40.50.2060">
    <property type="match status" value="1"/>
</dbReference>
<evidence type="ECO:0008006" key="4">
    <source>
        <dbReference type="Google" id="ProtNLM"/>
    </source>
</evidence>
<dbReference type="InterPro" id="IPR043154">
    <property type="entry name" value="Sec-1-like_dom1"/>
</dbReference>
<dbReference type="OrthoDB" id="10266265at2759"/>
<reference evidence="2 3" key="1">
    <citation type="journal article" date="2016" name="Proc. Natl. Acad. Sci. U.S.A.">
        <title>Comparative genomics of biotechnologically important yeasts.</title>
        <authorList>
            <person name="Riley R."/>
            <person name="Haridas S."/>
            <person name="Wolfe K.H."/>
            <person name="Lopes M.R."/>
            <person name="Hittinger C.T."/>
            <person name="Goeker M."/>
            <person name="Salamov A.A."/>
            <person name="Wisecaver J.H."/>
            <person name="Long T.M."/>
            <person name="Calvey C.H."/>
            <person name="Aerts A.L."/>
            <person name="Barry K.W."/>
            <person name="Choi C."/>
            <person name="Clum A."/>
            <person name="Coughlan A.Y."/>
            <person name="Deshpande S."/>
            <person name="Douglass A.P."/>
            <person name="Hanson S.J."/>
            <person name="Klenk H.-P."/>
            <person name="LaButti K.M."/>
            <person name="Lapidus A."/>
            <person name="Lindquist E.A."/>
            <person name="Lipzen A.M."/>
            <person name="Meier-Kolthoff J.P."/>
            <person name="Ohm R.A."/>
            <person name="Otillar R.P."/>
            <person name="Pangilinan J.L."/>
            <person name="Peng Y."/>
            <person name="Rokas A."/>
            <person name="Rosa C.A."/>
            <person name="Scheuner C."/>
            <person name="Sibirny A.A."/>
            <person name="Slot J.C."/>
            <person name="Stielow J.B."/>
            <person name="Sun H."/>
            <person name="Kurtzman C.P."/>
            <person name="Blackwell M."/>
            <person name="Grigoriev I.V."/>
            <person name="Jeffries T.W."/>
        </authorList>
    </citation>
    <scope>NUCLEOTIDE SEQUENCE [LARGE SCALE GENOMIC DNA]</scope>
    <source>
        <strain evidence="3">ATCC 58044 / CBS 1984 / NCYC 433 / NRRL Y-366-8</strain>
    </source>
</reference>
<protein>
    <recommendedName>
        <fullName evidence="4">Vacuolar protein sorting-associated protein 45</fullName>
    </recommendedName>
</protein>
<accession>A0A1E3PAP3</accession>
<dbReference type="GeneID" id="30202636"/>
<gene>
    <name evidence="2" type="ORF">WICANDRAFT_82511</name>
</gene>